<dbReference type="GO" id="GO:0006152">
    <property type="term" value="P:purine nucleoside catabolic process"/>
    <property type="evidence" value="ECO:0007669"/>
    <property type="project" value="TreeGrafter"/>
</dbReference>
<accession>A0A0A1TVT3</accession>
<dbReference type="InterPro" id="IPR036452">
    <property type="entry name" value="Ribo_hydro-like"/>
</dbReference>
<reference evidence="5 6" key="1">
    <citation type="submission" date="2012-10" db="EMBL/GenBank/DDBJ databases">
        <authorList>
            <person name="Zafar N."/>
            <person name="Inman J."/>
            <person name="Hall N."/>
            <person name="Lorenzi H."/>
            <person name="Caler E."/>
        </authorList>
    </citation>
    <scope>NUCLEOTIDE SEQUENCE [LARGE SCALE GENOMIC DNA]</scope>
    <source>
        <strain evidence="5 6">IP1</strain>
    </source>
</reference>
<dbReference type="Pfam" id="PF01156">
    <property type="entry name" value="IU_nuc_hydro"/>
    <property type="match status" value="1"/>
</dbReference>
<evidence type="ECO:0000256" key="2">
    <source>
        <dbReference type="ARBA" id="ARBA00022801"/>
    </source>
</evidence>
<feature type="domain" description="Inosine/uridine-preferring nucleoside hydrolase" evidence="4">
    <location>
        <begin position="58"/>
        <end position="359"/>
    </location>
</feature>
<dbReference type="OMA" id="GTCPHDA"/>
<dbReference type="OrthoDB" id="31079at2759"/>
<evidence type="ECO:0000259" key="4">
    <source>
        <dbReference type="Pfam" id="PF01156"/>
    </source>
</evidence>
<keyword evidence="3" id="KW-0326">Glycosidase</keyword>
<dbReference type="Proteomes" id="UP000014680">
    <property type="component" value="Unassembled WGS sequence"/>
</dbReference>
<dbReference type="InterPro" id="IPR023186">
    <property type="entry name" value="IUNH"/>
</dbReference>
<gene>
    <name evidence="5" type="ORF">EIN_170660</name>
</gene>
<evidence type="ECO:0000313" key="5">
    <source>
        <dbReference type="EMBL" id="ELP84541.1"/>
    </source>
</evidence>
<name>A0A0A1TVT3_ENTIV</name>
<dbReference type="EMBL" id="KB207112">
    <property type="protein sequence ID" value="ELP84541.1"/>
    <property type="molecule type" value="Genomic_DNA"/>
</dbReference>
<evidence type="ECO:0000256" key="1">
    <source>
        <dbReference type="ARBA" id="ARBA00009176"/>
    </source>
</evidence>
<protein>
    <submittedName>
        <fullName evidence="5">Inosine-uridine preferring nucleoside hydrolase, putative</fullName>
    </submittedName>
</protein>
<keyword evidence="2 5" id="KW-0378">Hydrolase</keyword>
<keyword evidence="6" id="KW-1185">Reference proteome</keyword>
<proteinExistence type="inferred from homology"/>
<sequence>MENPKLKNQMPYKYEDRTLPYRTECYEVSPAELKCIKKFPQGPSPLHMTPPTTKKVNILIDTDIGTDFDDALALLYALHLKDANMVGVTTTYGPTEIRAIDAHKICDPFFKLHPDYPKFPIVAGASCPLGSHRKLFLYGNEGLPFITFEESRKMSEKQLLESQDQWLGADYIKYAAEHFEELVIVSIGIPTNIARALTKYPEIEDKIAEIVVMGCGSEMLKSNERFFMKQSYDPKVWGKKQCPPPFPLPTDAKEFIEYVEAGKPVFLYPNHNISGDTLASSIMFNSKIPIKVITHSVTSKFWFSGEGIDYLHKAAENTVNKKEPQRPIEATGLLMEMWFGKRGQNGQCPHDPLTVNEAVYGGEQSHVEYVNGTLLIHEWAGFATFVPHKEGRHLLGVKPVHPERFLEKLKTTIMTGDW</sequence>
<dbReference type="Gene3D" id="3.90.245.10">
    <property type="entry name" value="Ribonucleoside hydrolase-like"/>
    <property type="match status" value="1"/>
</dbReference>
<dbReference type="KEGG" id="eiv:EIN_170660"/>
<dbReference type="GeneID" id="14883453"/>
<dbReference type="RefSeq" id="XP_004183887.1">
    <property type="nucleotide sequence ID" value="XM_004183839.1"/>
</dbReference>
<dbReference type="AlphaFoldDB" id="A0A0A1TVT3"/>
<comment type="similarity">
    <text evidence="1">Belongs to the IUNH family.</text>
</comment>
<dbReference type="PANTHER" id="PTHR12304:SF4">
    <property type="entry name" value="URIDINE NUCLEOSIDASE"/>
    <property type="match status" value="1"/>
</dbReference>
<dbReference type="GO" id="GO:0008477">
    <property type="term" value="F:purine nucleosidase activity"/>
    <property type="evidence" value="ECO:0007669"/>
    <property type="project" value="TreeGrafter"/>
</dbReference>
<organism evidence="5 6">
    <name type="scientific">Entamoeba invadens IP1</name>
    <dbReference type="NCBI Taxonomy" id="370355"/>
    <lineage>
        <taxon>Eukaryota</taxon>
        <taxon>Amoebozoa</taxon>
        <taxon>Evosea</taxon>
        <taxon>Archamoebae</taxon>
        <taxon>Mastigamoebida</taxon>
        <taxon>Entamoebidae</taxon>
        <taxon>Entamoeba</taxon>
    </lineage>
</organism>
<dbReference type="GO" id="GO:0005829">
    <property type="term" value="C:cytosol"/>
    <property type="evidence" value="ECO:0007669"/>
    <property type="project" value="TreeGrafter"/>
</dbReference>
<dbReference type="VEuPathDB" id="AmoebaDB:EIN_170660"/>
<dbReference type="SUPFAM" id="SSF53590">
    <property type="entry name" value="Nucleoside hydrolase"/>
    <property type="match status" value="1"/>
</dbReference>
<dbReference type="InterPro" id="IPR001910">
    <property type="entry name" value="Inosine/uridine_hydrolase_dom"/>
</dbReference>
<evidence type="ECO:0000256" key="3">
    <source>
        <dbReference type="ARBA" id="ARBA00023295"/>
    </source>
</evidence>
<dbReference type="PANTHER" id="PTHR12304">
    <property type="entry name" value="INOSINE-URIDINE PREFERRING NUCLEOSIDE HYDROLASE"/>
    <property type="match status" value="1"/>
</dbReference>
<evidence type="ECO:0000313" key="6">
    <source>
        <dbReference type="Proteomes" id="UP000014680"/>
    </source>
</evidence>